<evidence type="ECO:0000256" key="1">
    <source>
        <dbReference type="SAM" id="Coils"/>
    </source>
</evidence>
<evidence type="ECO:0008006" key="7">
    <source>
        <dbReference type="Google" id="ProtNLM"/>
    </source>
</evidence>
<feature type="coiled-coil region" evidence="1">
    <location>
        <begin position="118"/>
        <end position="152"/>
    </location>
</feature>
<dbReference type="Pfam" id="PF17921">
    <property type="entry name" value="Integrase_H2C2"/>
    <property type="match status" value="1"/>
</dbReference>
<keyword evidence="6" id="KW-1185">Reference proteome</keyword>
<reference evidence="5 6" key="1">
    <citation type="submission" date="2023-09" db="EMBL/GenBank/DDBJ databases">
        <authorList>
            <person name="Wang M."/>
        </authorList>
    </citation>
    <scope>NUCLEOTIDE SEQUENCE [LARGE SCALE GENOMIC DNA]</scope>
    <source>
        <strain evidence="5">GT-2023</strain>
        <tissue evidence="5">Liver</tissue>
    </source>
</reference>
<feature type="compositionally biased region" description="Polar residues" evidence="2">
    <location>
        <begin position="330"/>
        <end position="350"/>
    </location>
</feature>
<dbReference type="InterPro" id="IPR036397">
    <property type="entry name" value="RNaseH_sf"/>
</dbReference>
<proteinExistence type="predicted"/>
<comment type="caution">
    <text evidence="5">The sequence shown here is derived from an EMBL/GenBank/DDBJ whole genome shotgun (WGS) entry which is preliminary data.</text>
</comment>
<evidence type="ECO:0000259" key="4">
    <source>
        <dbReference type="Pfam" id="PF18701"/>
    </source>
</evidence>
<name>A0ABR3N894_9TELE</name>
<evidence type="ECO:0000256" key="2">
    <source>
        <dbReference type="SAM" id="MobiDB-lite"/>
    </source>
</evidence>
<dbReference type="Gene3D" id="3.30.420.10">
    <property type="entry name" value="Ribonuclease H-like superfamily/Ribonuclease H"/>
    <property type="match status" value="1"/>
</dbReference>
<evidence type="ECO:0000313" key="5">
    <source>
        <dbReference type="EMBL" id="KAL1273037.1"/>
    </source>
</evidence>
<dbReference type="PANTHER" id="PTHR47331">
    <property type="entry name" value="PHD-TYPE DOMAIN-CONTAINING PROTEIN"/>
    <property type="match status" value="1"/>
</dbReference>
<dbReference type="Pfam" id="PF18701">
    <property type="entry name" value="DUF5641"/>
    <property type="match status" value="1"/>
</dbReference>
<feature type="domain" description="DUF5641" evidence="4">
    <location>
        <begin position="939"/>
        <end position="1031"/>
    </location>
</feature>
<dbReference type="Proteomes" id="UP001558613">
    <property type="component" value="Unassembled WGS sequence"/>
</dbReference>
<dbReference type="InterPro" id="IPR005312">
    <property type="entry name" value="DUF1759"/>
</dbReference>
<accession>A0ABR3N894</accession>
<dbReference type="Pfam" id="PF03564">
    <property type="entry name" value="DUF1759"/>
    <property type="match status" value="1"/>
</dbReference>
<protein>
    <recommendedName>
        <fullName evidence="7">DUF5641 domain-containing protein</fullName>
    </recommendedName>
</protein>
<evidence type="ECO:0000259" key="3">
    <source>
        <dbReference type="Pfam" id="PF17921"/>
    </source>
</evidence>
<organism evidence="5 6">
    <name type="scientific">Cirrhinus molitorella</name>
    <name type="common">mud carp</name>
    <dbReference type="NCBI Taxonomy" id="172907"/>
    <lineage>
        <taxon>Eukaryota</taxon>
        <taxon>Metazoa</taxon>
        <taxon>Chordata</taxon>
        <taxon>Craniata</taxon>
        <taxon>Vertebrata</taxon>
        <taxon>Euteleostomi</taxon>
        <taxon>Actinopterygii</taxon>
        <taxon>Neopterygii</taxon>
        <taxon>Teleostei</taxon>
        <taxon>Ostariophysi</taxon>
        <taxon>Cypriniformes</taxon>
        <taxon>Cyprinidae</taxon>
        <taxon>Labeoninae</taxon>
        <taxon>Labeonini</taxon>
        <taxon>Cirrhinus</taxon>
    </lineage>
</organism>
<sequence>MDPAESDALEKMDRPRRKTNLPSHLGDYEVGYQPAEDPPPKASSHCLSQPRSSSRKTSRSGASSHSRTSRRSVTSTGVYLPPELSSVQTAILEEKIKQRQLDSLRQQVTEDSLADVEYQRLQAQAKEAQHIQEEALRAREALSKQIERQRKLQQAETELEVAKLVSSMLIKDSGSSTPVPVCSADSHLSPRQLVHVSPALSPPHLLSSVQQPSTQSPAVTSTVQTRQAEQSIFDDSWVSQPSFRPLRLTAESGNVPFTAAYHPLPQAVPSPVSKAVVLKSHVGASIRTATTLPLSTSRPSVLQQPTATTMQMSTTPYVVLQTAIPPVTTPARSVTNPQASVQQPTASSHAQPPPFLHDSYPAHPGTELLFASAYGIPQPKLPVFESGNESDFALLKLALDNLLTNHRHLSEQYKYHVLLSHLKLPSAQQLAKAYMYHPRPYSAALQALQDKYGQPRQLLHSELGTIMSTPPIRMGNANAFDFFALSVQSLVGMLRTLEGQNGYELMCGSHVDRLLSKLPAAYRDGFIEYCLSKGILQTGTDKTYTLPDLASWLETKSQAKRISNRAATLFQSDSAKSYELIGSHRWSSGPAFLLKSADQWPSPPLMQVEPEIGELKKATFIGTIAVSSPSLPDPSQFSTWRELIQATVRSLHGAAAADSNSSSDAAGYTEAEKLILAQAQSESFPLEVRALKTGQAIPTDSRLGSLAPEYDEATGLIRVGGRLRRADNLDLEAIHPILLDPGHPVTKLLIQETDQQLLHPGSERVLAELRRQYWVLRGREAIRKHQHTCRDCQFWHAKPQTPQMADLPSSRLQLYKPPFYSTGVDCFGPFVVKIGRHQEKRWGILYKCMTTRCVHLDLLEHLDTDAFLLSLRRFIARRGKPMELLLEVEGILNSKPLGYVSSDVADLDPVTPSLLLMGRRDASLPQVLYDSNHLLGKLRWRHSQVLADNFWTAFIRHYLPSLQERHKWRKDGKELTVGQVVLIVDPQLARALWPVGTVTETLAGADDKIRTARVKVKEKTYTRPVVRLIPLPRHEDNVPDTADRLS</sequence>
<evidence type="ECO:0000313" key="6">
    <source>
        <dbReference type="Proteomes" id="UP001558613"/>
    </source>
</evidence>
<feature type="compositionally biased region" description="Low complexity" evidence="2">
    <location>
        <begin position="59"/>
        <end position="76"/>
    </location>
</feature>
<dbReference type="InterPro" id="IPR041588">
    <property type="entry name" value="Integrase_H2C2"/>
</dbReference>
<dbReference type="InterPro" id="IPR040676">
    <property type="entry name" value="DUF5641"/>
</dbReference>
<gene>
    <name evidence="5" type="ORF">QQF64_028899</name>
</gene>
<dbReference type="EMBL" id="JAYMGO010000006">
    <property type="protein sequence ID" value="KAL1273037.1"/>
    <property type="molecule type" value="Genomic_DNA"/>
</dbReference>
<feature type="domain" description="Integrase zinc-binding" evidence="3">
    <location>
        <begin position="747"/>
        <end position="794"/>
    </location>
</feature>
<keyword evidence="1" id="KW-0175">Coiled coil</keyword>
<feature type="region of interest" description="Disordered" evidence="2">
    <location>
        <begin position="329"/>
        <end position="357"/>
    </location>
</feature>
<feature type="region of interest" description="Disordered" evidence="2">
    <location>
        <begin position="1"/>
        <end position="80"/>
    </location>
</feature>